<dbReference type="AlphaFoldDB" id="A0AAW1K1X1"/>
<evidence type="ECO:0000313" key="1">
    <source>
        <dbReference type="EMBL" id="KAK9711406.1"/>
    </source>
</evidence>
<proteinExistence type="predicted"/>
<gene>
    <name evidence="1" type="ORF">QE152_g25473</name>
</gene>
<reference evidence="1 2" key="1">
    <citation type="journal article" date="2024" name="BMC Genomics">
        <title>De novo assembly and annotation of Popillia japonica's genome with initial clues to its potential as an invasive pest.</title>
        <authorList>
            <person name="Cucini C."/>
            <person name="Boschi S."/>
            <person name="Funari R."/>
            <person name="Cardaioli E."/>
            <person name="Iannotti N."/>
            <person name="Marturano G."/>
            <person name="Paoli F."/>
            <person name="Bruttini M."/>
            <person name="Carapelli A."/>
            <person name="Frati F."/>
            <person name="Nardi F."/>
        </authorList>
    </citation>
    <scope>NUCLEOTIDE SEQUENCE [LARGE SCALE GENOMIC DNA]</scope>
    <source>
        <strain evidence="1">DMR45628</strain>
    </source>
</reference>
<organism evidence="1 2">
    <name type="scientific">Popillia japonica</name>
    <name type="common">Japanese beetle</name>
    <dbReference type="NCBI Taxonomy" id="7064"/>
    <lineage>
        <taxon>Eukaryota</taxon>
        <taxon>Metazoa</taxon>
        <taxon>Ecdysozoa</taxon>
        <taxon>Arthropoda</taxon>
        <taxon>Hexapoda</taxon>
        <taxon>Insecta</taxon>
        <taxon>Pterygota</taxon>
        <taxon>Neoptera</taxon>
        <taxon>Endopterygota</taxon>
        <taxon>Coleoptera</taxon>
        <taxon>Polyphaga</taxon>
        <taxon>Scarabaeiformia</taxon>
        <taxon>Scarabaeidae</taxon>
        <taxon>Rutelinae</taxon>
        <taxon>Popillia</taxon>
    </lineage>
</organism>
<sequence>MSTLMREVDNSDLPEFMDIDANLDTEDGHLDNVLLDNFQNESQNSDDEEHETEIPKIDDYEKTIVAYKDGLLEIKKLKQFCSEKNDLQAFGMLTVHSLSPYDTIPINLLWAVNGPPESPCTKIFNIKGNNLCS</sequence>
<accession>A0AAW1K1X1</accession>
<name>A0AAW1K1X1_POPJA</name>
<dbReference type="EMBL" id="JASPKY010000280">
    <property type="protein sequence ID" value="KAK9711406.1"/>
    <property type="molecule type" value="Genomic_DNA"/>
</dbReference>
<keyword evidence="2" id="KW-1185">Reference proteome</keyword>
<comment type="caution">
    <text evidence="1">The sequence shown here is derived from an EMBL/GenBank/DDBJ whole genome shotgun (WGS) entry which is preliminary data.</text>
</comment>
<protein>
    <submittedName>
        <fullName evidence="1">Uncharacterized protein</fullName>
    </submittedName>
</protein>
<evidence type="ECO:0000313" key="2">
    <source>
        <dbReference type="Proteomes" id="UP001458880"/>
    </source>
</evidence>
<dbReference type="Proteomes" id="UP001458880">
    <property type="component" value="Unassembled WGS sequence"/>
</dbReference>